<dbReference type="Proteomes" id="UP001299596">
    <property type="component" value="Unassembled WGS sequence"/>
</dbReference>
<feature type="transmembrane region" description="Helical" evidence="1">
    <location>
        <begin position="371"/>
        <end position="391"/>
    </location>
</feature>
<protein>
    <submittedName>
        <fullName evidence="2">Uncharacterized protein</fullName>
    </submittedName>
</protein>
<sequence length="505" mass="54416">MTAAEDNDETVEDPTARVDALVAEIAPGVRPPGVRRRDAVLVTGPWLAGVSAVASVLAERLPQVLVVEATDLAPGEVPAAVVFVVSAASVLTESDCALLDAAAAHTDVVIGVVSKIDVHRQWREMQDAAREILADYISAGGEPRYRQVAWVGVAAAPERGEPRVDDLVAELSKQLGDSDVQRRNRLRSWEFQLRTDADRIDRDARAEGRRARVTLLQEQRDEVLRQRRVSKSERVIALRSRISQARVQLGYFARKRCASVRSELAEDVAGMTRRRLPEFEVYLRDRLTEVVTEVDEGVAEHLTDVAHELGLSGEAVSASGLTQALPKVETGEPALKSRRLETQLMTLLGVGFGLGVALTLSRLFADLAPGLTVAGAAACTVIGVAVTVWVVRIRGLLRDRAVLDRWVGEATGTLRSAVAELVALRVVAAESALTAELAERNETETARAADRIAGLDRELGEHAAATARAAAVRDRQLPTLLRALENVRAELGESGPADAAVMGDR</sequence>
<accession>A0ABU5XD66</accession>
<comment type="caution">
    <text evidence="2">The sequence shown here is derived from an EMBL/GenBank/DDBJ whole genome shotgun (WGS) entry which is preliminary data.</text>
</comment>
<gene>
    <name evidence="2" type="ORF">K6T79_04210</name>
</gene>
<keyword evidence="1" id="KW-1133">Transmembrane helix</keyword>
<evidence type="ECO:0000313" key="3">
    <source>
        <dbReference type="Proteomes" id="UP001299596"/>
    </source>
</evidence>
<evidence type="ECO:0000256" key="1">
    <source>
        <dbReference type="SAM" id="Phobius"/>
    </source>
</evidence>
<feature type="transmembrane region" description="Helical" evidence="1">
    <location>
        <begin position="344"/>
        <end position="365"/>
    </location>
</feature>
<keyword evidence="1" id="KW-0472">Membrane</keyword>
<name>A0ABU5XD66_9MYCO</name>
<keyword evidence="3" id="KW-1185">Reference proteome</keyword>
<keyword evidence="1" id="KW-0812">Transmembrane</keyword>
<evidence type="ECO:0000313" key="2">
    <source>
        <dbReference type="EMBL" id="MEB3020245.1"/>
    </source>
</evidence>
<proteinExistence type="predicted"/>
<dbReference type="RefSeq" id="WP_225405763.1">
    <property type="nucleotide sequence ID" value="NZ_JAYJJR010000002.1"/>
</dbReference>
<organism evidence="2 3">
    <name type="scientific">[Mycobacterium] crassicus</name>
    <dbReference type="NCBI Taxonomy" id="2872309"/>
    <lineage>
        <taxon>Bacteria</taxon>
        <taxon>Bacillati</taxon>
        <taxon>Actinomycetota</taxon>
        <taxon>Actinomycetes</taxon>
        <taxon>Mycobacteriales</taxon>
        <taxon>Mycobacteriaceae</taxon>
        <taxon>Mycolicibacter</taxon>
    </lineage>
</organism>
<reference evidence="2 3" key="1">
    <citation type="submission" date="2023-12" db="EMBL/GenBank/DDBJ databases">
        <title>Description of new species of Mycobacterium terrae complex isolated from sewage at the Sao Paulo Zoological Park Foundation in Brazil.</title>
        <authorList>
            <person name="Romagnoli C.L."/>
            <person name="Conceicao E.C."/>
            <person name="Machado E."/>
            <person name="Barreto L.B.P.F."/>
            <person name="Sharma A."/>
            <person name="Silva N.M."/>
            <person name="Marques L.E."/>
            <person name="Juliana M.A."/>
            <person name="Lourenco M.C.S."/>
            <person name="Digiampietri L.A."/>
            <person name="Suffys P.N."/>
            <person name="Viana-Niero C."/>
        </authorList>
    </citation>
    <scope>NUCLEOTIDE SEQUENCE [LARGE SCALE GENOMIC DNA]</scope>
    <source>
        <strain evidence="2 3">MYC098</strain>
    </source>
</reference>
<dbReference type="EMBL" id="JAYJJR010000002">
    <property type="protein sequence ID" value="MEB3020245.1"/>
    <property type="molecule type" value="Genomic_DNA"/>
</dbReference>